<feature type="region of interest" description="Disordered" evidence="1">
    <location>
        <begin position="77"/>
        <end position="99"/>
    </location>
</feature>
<accession>A0AAN7UWK7</accession>
<dbReference type="AlphaFoldDB" id="A0AAN7UWK7"/>
<organism evidence="2 3">
    <name type="scientific">Xylaria bambusicola</name>
    <dbReference type="NCBI Taxonomy" id="326684"/>
    <lineage>
        <taxon>Eukaryota</taxon>
        <taxon>Fungi</taxon>
        <taxon>Dikarya</taxon>
        <taxon>Ascomycota</taxon>
        <taxon>Pezizomycotina</taxon>
        <taxon>Sordariomycetes</taxon>
        <taxon>Xylariomycetidae</taxon>
        <taxon>Xylariales</taxon>
        <taxon>Xylariaceae</taxon>
        <taxon>Xylaria</taxon>
    </lineage>
</organism>
<proteinExistence type="predicted"/>
<evidence type="ECO:0000256" key="1">
    <source>
        <dbReference type="SAM" id="MobiDB-lite"/>
    </source>
</evidence>
<protein>
    <submittedName>
        <fullName evidence="2">Uncharacterized protein</fullName>
    </submittedName>
</protein>
<reference evidence="2 3" key="1">
    <citation type="submission" date="2023-10" db="EMBL/GenBank/DDBJ databases">
        <title>Draft genome sequence of Xylaria bambusicola isolate GMP-LS, the root and basal stem rot pathogen of sugarcane in Indonesia.</title>
        <authorList>
            <person name="Selvaraj P."/>
            <person name="Muralishankar V."/>
            <person name="Muruganantham S."/>
            <person name="Sp S."/>
            <person name="Haryani S."/>
            <person name="Lau K.J.X."/>
            <person name="Naqvi N.I."/>
        </authorList>
    </citation>
    <scope>NUCLEOTIDE SEQUENCE [LARGE SCALE GENOMIC DNA]</scope>
    <source>
        <strain evidence="2">GMP-LS</strain>
    </source>
</reference>
<sequence length="99" mass="11398">MIDRPLEKQIETNTAGTSMPTKDEIPAKELKLRLQRLKWKKREKQRQANLKALITLGKIWVRITVPSFFLSQHLPRGSASYVDSPQFTSPQKIGRPLES</sequence>
<keyword evidence="3" id="KW-1185">Reference proteome</keyword>
<feature type="compositionally biased region" description="Polar residues" evidence="1">
    <location>
        <begin position="11"/>
        <end position="20"/>
    </location>
</feature>
<feature type="region of interest" description="Disordered" evidence="1">
    <location>
        <begin position="1"/>
        <end position="24"/>
    </location>
</feature>
<feature type="compositionally biased region" description="Basic and acidic residues" evidence="1">
    <location>
        <begin position="1"/>
        <end position="10"/>
    </location>
</feature>
<dbReference type="Proteomes" id="UP001305414">
    <property type="component" value="Unassembled WGS sequence"/>
</dbReference>
<name>A0AAN7UWK7_9PEZI</name>
<gene>
    <name evidence="2" type="ORF">RRF57_013317</name>
</gene>
<evidence type="ECO:0000313" key="2">
    <source>
        <dbReference type="EMBL" id="KAK5637602.1"/>
    </source>
</evidence>
<feature type="compositionally biased region" description="Polar residues" evidence="1">
    <location>
        <begin position="81"/>
        <end position="91"/>
    </location>
</feature>
<dbReference type="EMBL" id="JAWHQM010000161">
    <property type="protein sequence ID" value="KAK5637602.1"/>
    <property type="molecule type" value="Genomic_DNA"/>
</dbReference>
<evidence type="ECO:0000313" key="3">
    <source>
        <dbReference type="Proteomes" id="UP001305414"/>
    </source>
</evidence>
<comment type="caution">
    <text evidence="2">The sequence shown here is derived from an EMBL/GenBank/DDBJ whole genome shotgun (WGS) entry which is preliminary data.</text>
</comment>